<feature type="transmembrane region" description="Helical" evidence="10">
    <location>
        <begin position="98"/>
        <end position="117"/>
    </location>
</feature>
<feature type="transmembrane region" description="Helical" evidence="10">
    <location>
        <begin position="165"/>
        <end position="186"/>
    </location>
</feature>
<dbReference type="NCBIfam" id="TIGR00728">
    <property type="entry name" value="OPT_sfam"/>
    <property type="match status" value="1"/>
</dbReference>
<dbReference type="EMBL" id="KZ613946">
    <property type="protein sequence ID" value="PMD39574.1"/>
    <property type="molecule type" value="Genomic_DNA"/>
</dbReference>
<dbReference type="Pfam" id="PF03169">
    <property type="entry name" value="OPT"/>
    <property type="match status" value="1"/>
</dbReference>
<feature type="transmembrane region" description="Helical" evidence="10">
    <location>
        <begin position="333"/>
        <end position="352"/>
    </location>
</feature>
<evidence type="ECO:0000313" key="12">
    <source>
        <dbReference type="Proteomes" id="UP000235786"/>
    </source>
</evidence>
<keyword evidence="6" id="KW-0653">Protein transport</keyword>
<feature type="transmembrane region" description="Helical" evidence="10">
    <location>
        <begin position="198"/>
        <end position="218"/>
    </location>
</feature>
<protein>
    <submittedName>
        <fullName evidence="11">Oligopeptide transporter</fullName>
    </submittedName>
</protein>
<keyword evidence="7 10" id="KW-1133">Transmembrane helix</keyword>
<feature type="transmembrane region" description="Helical" evidence="10">
    <location>
        <begin position="410"/>
        <end position="433"/>
    </location>
</feature>
<feature type="compositionally biased region" description="Basic and acidic residues" evidence="9">
    <location>
        <begin position="27"/>
        <end position="40"/>
    </location>
</feature>
<dbReference type="OrthoDB" id="9986677at2759"/>
<feature type="transmembrane region" description="Helical" evidence="10">
    <location>
        <begin position="698"/>
        <end position="725"/>
    </location>
</feature>
<evidence type="ECO:0000256" key="3">
    <source>
        <dbReference type="ARBA" id="ARBA00022448"/>
    </source>
</evidence>
<keyword evidence="8 10" id="KW-0472">Membrane</keyword>
<dbReference type="GO" id="GO:0015031">
    <property type="term" value="P:protein transport"/>
    <property type="evidence" value="ECO:0007669"/>
    <property type="project" value="UniProtKB-KW"/>
</dbReference>
<feature type="transmembrane region" description="Helical" evidence="10">
    <location>
        <begin position="123"/>
        <end position="144"/>
    </location>
</feature>
<proteinExistence type="inferred from homology"/>
<organism evidence="11 12">
    <name type="scientific">Hyaloscypha variabilis (strain UAMH 11265 / GT02V1 / F)</name>
    <name type="common">Meliniomyces variabilis</name>
    <dbReference type="NCBI Taxonomy" id="1149755"/>
    <lineage>
        <taxon>Eukaryota</taxon>
        <taxon>Fungi</taxon>
        <taxon>Dikarya</taxon>
        <taxon>Ascomycota</taxon>
        <taxon>Pezizomycotina</taxon>
        <taxon>Leotiomycetes</taxon>
        <taxon>Helotiales</taxon>
        <taxon>Hyaloscyphaceae</taxon>
        <taxon>Hyaloscypha</taxon>
        <taxon>Hyaloscypha variabilis</taxon>
    </lineage>
</organism>
<evidence type="ECO:0000256" key="10">
    <source>
        <dbReference type="SAM" id="Phobius"/>
    </source>
</evidence>
<evidence type="ECO:0000256" key="5">
    <source>
        <dbReference type="ARBA" id="ARBA00022856"/>
    </source>
</evidence>
<feature type="transmembrane region" description="Helical" evidence="10">
    <location>
        <begin position="666"/>
        <end position="686"/>
    </location>
</feature>
<evidence type="ECO:0000256" key="8">
    <source>
        <dbReference type="ARBA" id="ARBA00023136"/>
    </source>
</evidence>
<comment type="similarity">
    <text evidence="2">Belongs to the oligopeptide OPT transporter family.</text>
</comment>
<evidence type="ECO:0000313" key="11">
    <source>
        <dbReference type="EMBL" id="PMD39574.1"/>
    </source>
</evidence>
<dbReference type="InterPro" id="IPR004648">
    <property type="entry name" value="Oligpept_transpt"/>
</dbReference>
<feature type="compositionally biased region" description="Polar residues" evidence="9">
    <location>
        <begin position="14"/>
        <end position="23"/>
    </location>
</feature>
<dbReference type="PANTHER" id="PTHR22601">
    <property type="entry name" value="ISP4 LIKE PROTEIN"/>
    <property type="match status" value="1"/>
</dbReference>
<dbReference type="Proteomes" id="UP000235786">
    <property type="component" value="Unassembled WGS sequence"/>
</dbReference>
<accession>A0A2J6RM25</accession>
<feature type="transmembrane region" description="Helical" evidence="10">
    <location>
        <begin position="745"/>
        <end position="770"/>
    </location>
</feature>
<comment type="subcellular location">
    <subcellularLocation>
        <location evidence="1">Membrane</location>
        <topology evidence="1">Multi-pass membrane protein</topology>
    </subcellularLocation>
</comment>
<gene>
    <name evidence="11" type="ORF">L207DRAFT_23743</name>
</gene>
<evidence type="ECO:0000256" key="1">
    <source>
        <dbReference type="ARBA" id="ARBA00004141"/>
    </source>
</evidence>
<feature type="transmembrane region" description="Helical" evidence="10">
    <location>
        <begin position="254"/>
        <end position="270"/>
    </location>
</feature>
<dbReference type="GO" id="GO:0035673">
    <property type="term" value="F:oligopeptide transmembrane transporter activity"/>
    <property type="evidence" value="ECO:0007669"/>
    <property type="project" value="InterPro"/>
</dbReference>
<evidence type="ECO:0000256" key="2">
    <source>
        <dbReference type="ARBA" id="ARBA00008807"/>
    </source>
</evidence>
<name>A0A2J6RM25_HYAVF</name>
<evidence type="ECO:0000256" key="4">
    <source>
        <dbReference type="ARBA" id="ARBA00022692"/>
    </source>
</evidence>
<keyword evidence="3" id="KW-0813">Transport</keyword>
<sequence>MASPRASMGDTREISSVGTTSGSDAGRPAEKKEPYDEKTGDVVFEAPIAEDQLPPYKDHPDAEETEIIHHPANKDDILTHTIHVEDDTSLQAVTFRSIFLGCGLSIFGGTISAIYYFKPQTVVVSTVFLAVITFLLGELLSVIIPRKGIIGRWLNPHPFNVKEHLAIVIMANSASISAQGIEILAVERLYYGAKLTGGLGVFLLFSSQFLGYGIAGLMRKTLVYPKNMLWPSNLPVVSMLETLHRPRELTRKPLKVFLIVFACIFVWEIIPEWICPLLTGISIFCLANQNSATFTNIFGGASGDEGLGLFSWCFDWQYISGGYSPLYFPMDSLISQGLGICGCIVVFTACYYGNVWDAQKFPFLSQSLFSVDSNSTNPITWNQTAVIGPDHRIDQAALAVQGLPYFATTYAINLLVTNMSVTALIVHLFLWYWTDMKAAFEPFAPSNLRRLVTREYWTTWRDSAEASPNEENYDPHYKLIMAYKAVPDWWFALVLLLSFTIAMVILYTGHSTLPWWGFLIAMLIGYVFLIFFGAMMAISGVQWLVQPIVQMIGGYIQPGNPVANMYFSLYGYNALIQGQLLSQDLKLAQYGHLAPRVTFTFQMCGTALGAIMNYIMTNEIIDNQFETLISIEGTNVWSGQQAQAFNSLAVAWGGLSHELFSVHGTYQWMTLIFIPGFFVPIPFWLLHKKYPNLGLNNVNTAIMILYISWLCVGINSSLMAFFFFGLVSQAYIRKRYPNMFVKYNYLVSAALDGGTSIIVFILSFAVAGAAGNAVNFRKFAHPSAITLNRTIC</sequence>
<dbReference type="AlphaFoldDB" id="A0A2J6RM25"/>
<feature type="transmembrane region" description="Helical" evidence="10">
    <location>
        <begin position="489"/>
        <end position="508"/>
    </location>
</feature>
<keyword evidence="4 10" id="KW-0812">Transmembrane</keyword>
<feature type="region of interest" description="Disordered" evidence="9">
    <location>
        <begin position="1"/>
        <end position="41"/>
    </location>
</feature>
<evidence type="ECO:0000256" key="9">
    <source>
        <dbReference type="SAM" id="MobiDB-lite"/>
    </source>
</evidence>
<keyword evidence="5" id="KW-0571">Peptide transport</keyword>
<keyword evidence="12" id="KW-1185">Reference proteome</keyword>
<feature type="transmembrane region" description="Helical" evidence="10">
    <location>
        <begin position="515"/>
        <end position="538"/>
    </location>
</feature>
<dbReference type="InterPro" id="IPR004813">
    <property type="entry name" value="OPT"/>
</dbReference>
<reference evidence="11 12" key="1">
    <citation type="submission" date="2016-04" db="EMBL/GenBank/DDBJ databases">
        <title>A degradative enzymes factory behind the ericoid mycorrhizal symbiosis.</title>
        <authorList>
            <consortium name="DOE Joint Genome Institute"/>
            <person name="Martino E."/>
            <person name="Morin E."/>
            <person name="Grelet G."/>
            <person name="Kuo A."/>
            <person name="Kohler A."/>
            <person name="Daghino S."/>
            <person name="Barry K."/>
            <person name="Choi C."/>
            <person name="Cichocki N."/>
            <person name="Clum A."/>
            <person name="Copeland A."/>
            <person name="Hainaut M."/>
            <person name="Haridas S."/>
            <person name="Labutti K."/>
            <person name="Lindquist E."/>
            <person name="Lipzen A."/>
            <person name="Khouja H.-R."/>
            <person name="Murat C."/>
            <person name="Ohm R."/>
            <person name="Olson A."/>
            <person name="Spatafora J."/>
            <person name="Veneault-Fourrey C."/>
            <person name="Henrissat B."/>
            <person name="Grigoriev I."/>
            <person name="Martin F."/>
            <person name="Perotto S."/>
        </authorList>
    </citation>
    <scope>NUCLEOTIDE SEQUENCE [LARGE SCALE GENOMIC DNA]</scope>
    <source>
        <strain evidence="11 12">F</strain>
    </source>
</reference>
<evidence type="ECO:0000256" key="6">
    <source>
        <dbReference type="ARBA" id="ARBA00022927"/>
    </source>
</evidence>
<evidence type="ECO:0000256" key="7">
    <source>
        <dbReference type="ARBA" id="ARBA00022989"/>
    </source>
</evidence>
<dbReference type="GO" id="GO:0016020">
    <property type="term" value="C:membrane"/>
    <property type="evidence" value="ECO:0007669"/>
    <property type="project" value="UniProtKB-SubCell"/>
</dbReference>